<dbReference type="InterPro" id="IPR036038">
    <property type="entry name" value="Aminotransferase-like"/>
</dbReference>
<dbReference type="Gene3D" id="3.30.470.10">
    <property type="match status" value="1"/>
</dbReference>
<dbReference type="Gene3D" id="3.60.120.10">
    <property type="entry name" value="Anthranilate synthase"/>
    <property type="match status" value="1"/>
</dbReference>
<dbReference type="InterPro" id="IPR043132">
    <property type="entry name" value="BCAT-like_C"/>
</dbReference>
<dbReference type="InterPro" id="IPR015890">
    <property type="entry name" value="Chorismate_C"/>
</dbReference>
<dbReference type="InterPro" id="IPR005801">
    <property type="entry name" value="ADC_synthase"/>
</dbReference>
<name>A0A238D444_THIDL</name>
<dbReference type="InterPro" id="IPR019999">
    <property type="entry name" value="Anth_synth_I-like"/>
</dbReference>
<evidence type="ECO:0000313" key="4">
    <source>
        <dbReference type="Proteomes" id="UP000214566"/>
    </source>
</evidence>
<feature type="domain" description="Chorismate-utilising enzyme C-terminal" evidence="2">
    <location>
        <begin position="288"/>
        <end position="502"/>
    </location>
</feature>
<keyword evidence="3" id="KW-0808">Transferase</keyword>
<evidence type="ECO:0000313" key="3">
    <source>
        <dbReference type="EMBL" id="SBP87979.1"/>
    </source>
</evidence>
<protein>
    <submittedName>
        <fullName evidence="3">Putative para-aminobenzoate synthase (Aminodeoxychorismate synthase) PabB (Modular protein)</fullName>
        <ecNumber evidence="3">2.6.1.85</ecNumber>
    </submittedName>
</protein>
<dbReference type="PANTHER" id="PTHR11236:SF50">
    <property type="entry name" value="AMINODEOXYCHORISMATE SYNTHASE COMPONENT 1"/>
    <property type="match status" value="1"/>
</dbReference>
<dbReference type="EMBL" id="FLMQ01000055">
    <property type="protein sequence ID" value="SBP87979.1"/>
    <property type="molecule type" value="Genomic_DNA"/>
</dbReference>
<dbReference type="SUPFAM" id="SSF56752">
    <property type="entry name" value="D-aminoacid aminotransferase-like PLP-dependent enzymes"/>
    <property type="match status" value="1"/>
</dbReference>
<reference evidence="3 4" key="1">
    <citation type="submission" date="2016-06" db="EMBL/GenBank/DDBJ databases">
        <authorList>
            <person name="Kjaerup R.B."/>
            <person name="Dalgaard T.S."/>
            <person name="Juul-Madsen H.R."/>
        </authorList>
    </citation>
    <scope>NUCLEOTIDE SEQUENCE [LARGE SCALE GENOMIC DNA]</scope>
    <source>
        <strain evidence="3 4">DSM 16361</strain>
    </source>
</reference>
<feature type="compositionally biased region" description="Basic and acidic residues" evidence="1">
    <location>
        <begin position="261"/>
        <end position="270"/>
    </location>
</feature>
<dbReference type="AlphaFoldDB" id="A0A238D444"/>
<keyword evidence="4" id="KW-1185">Reference proteome</keyword>
<dbReference type="Pfam" id="PF01063">
    <property type="entry name" value="Aminotran_4"/>
    <property type="match status" value="1"/>
</dbReference>
<dbReference type="PANTHER" id="PTHR11236">
    <property type="entry name" value="AMINOBENZOATE/ANTHRANILATE SYNTHASE"/>
    <property type="match status" value="1"/>
</dbReference>
<keyword evidence="3" id="KW-0032">Aminotransferase</keyword>
<gene>
    <name evidence="3" type="ORF">THIARS_60692</name>
</gene>
<dbReference type="SUPFAM" id="SSF56322">
    <property type="entry name" value="ADC synthase"/>
    <property type="match status" value="2"/>
</dbReference>
<dbReference type="GO" id="GO:0046820">
    <property type="term" value="F:4-amino-4-deoxychorismate synthase activity"/>
    <property type="evidence" value="ECO:0007669"/>
    <property type="project" value="UniProtKB-EC"/>
</dbReference>
<dbReference type="Gene3D" id="3.20.10.10">
    <property type="entry name" value="D-amino Acid Aminotransferase, subunit A, domain 2"/>
    <property type="match status" value="1"/>
</dbReference>
<feature type="region of interest" description="Disordered" evidence="1">
    <location>
        <begin position="261"/>
        <end position="286"/>
    </location>
</feature>
<accession>A0A238D444</accession>
<organism evidence="3 4">
    <name type="scientific">Thiomonas delicata</name>
    <name type="common">Thiomonas cuprina</name>
    <dbReference type="NCBI Taxonomy" id="364030"/>
    <lineage>
        <taxon>Bacteria</taxon>
        <taxon>Pseudomonadati</taxon>
        <taxon>Pseudomonadota</taxon>
        <taxon>Betaproteobacteria</taxon>
        <taxon>Burkholderiales</taxon>
        <taxon>Thiomonas</taxon>
    </lineage>
</organism>
<dbReference type="InterPro" id="IPR043131">
    <property type="entry name" value="BCAT-like_N"/>
</dbReference>
<dbReference type="Pfam" id="PF00425">
    <property type="entry name" value="Chorismate_bind"/>
    <property type="match status" value="1"/>
</dbReference>
<dbReference type="GO" id="GO:0000162">
    <property type="term" value="P:L-tryptophan biosynthetic process"/>
    <property type="evidence" value="ECO:0007669"/>
    <property type="project" value="TreeGrafter"/>
</dbReference>
<sequence length="740" mass="78416">MSRHGQTTHPAATPAKLLTVTTPTAPGLPDAATSFVLFDPADGPARLYTALLAQRTARTEAEAAAMPAWAGEELARGREVALFAAFEAAHALAGLPLAHAPITPLVQGLSFAGAAALDGDAAVDAWLCAQLAARGEADAPAGLAGWRRGVTQARYTQALARIAAYLAAGDTYQIDYTFPLHARAFGHPLALYRALRRSQPTAYRCLAYLAEVDGRPTDACGAAPRGGSSPLGAARRELDGPPPDACGVASRGGSSLLEAARRGLDGRPPDACDVTPRGGSKPARAGGRWVLSLSPELFFALEPGGRISARPMKGTAPRHADPAADARAARELAADAKNRAENLMILDLLRNDLGRVAVPGSVRVPRRFTVEPYPRVWQMTSSVQAELAPRVGWPALWAALFPCGSVVGAPKHRSMQIIGELEPAARGLYTGAIGWLQPASANDSAVRPGSPQAVRGVFSVAIRTLEIEAGVRAGTRAARMGLGSGVVADSDPKAEWAECLLKARFATGLDPGFGLIETFAARWPEQGAHIAPHLARLARSARYFGFRFDRRALLERLAQAHAPLPATAAWPWNHRTRIELRHDGSFTLATAPIAPLNLHEGRVRVLLADQLLPDAVLDPADVFLRHKTTHRARYDAAWKAAEAQGAFDALFFNTRGELCEGGRSSVFVKLAGRWYTPPLRCGLLPGVARAALLADPAFAARERVLTRADLLAAEDLRLTNALRGALPAWLDADEDGGASA</sequence>
<dbReference type="PRINTS" id="PR00095">
    <property type="entry name" value="ANTSNTHASEI"/>
</dbReference>
<evidence type="ECO:0000259" key="2">
    <source>
        <dbReference type="Pfam" id="PF00425"/>
    </source>
</evidence>
<dbReference type="EC" id="2.6.1.85" evidence="3"/>
<proteinExistence type="predicted"/>
<evidence type="ECO:0000256" key="1">
    <source>
        <dbReference type="SAM" id="MobiDB-lite"/>
    </source>
</evidence>
<dbReference type="InterPro" id="IPR001544">
    <property type="entry name" value="Aminotrans_IV"/>
</dbReference>
<dbReference type="Proteomes" id="UP000214566">
    <property type="component" value="Unassembled WGS sequence"/>
</dbReference>